<evidence type="ECO:0000259" key="11">
    <source>
        <dbReference type="Pfam" id="PF05649"/>
    </source>
</evidence>
<evidence type="ECO:0000256" key="7">
    <source>
        <dbReference type="ARBA" id="ARBA00023049"/>
    </source>
</evidence>
<feature type="compositionally biased region" description="Low complexity" evidence="8">
    <location>
        <begin position="336"/>
        <end position="347"/>
    </location>
</feature>
<evidence type="ECO:0000256" key="3">
    <source>
        <dbReference type="ARBA" id="ARBA00022670"/>
    </source>
</evidence>
<dbReference type="Gene3D" id="3.40.390.10">
    <property type="entry name" value="Collagenase (Catalytic Domain)"/>
    <property type="match status" value="1"/>
</dbReference>
<feature type="region of interest" description="Disordered" evidence="8">
    <location>
        <begin position="64"/>
        <end position="87"/>
    </location>
</feature>
<evidence type="ECO:0000313" key="12">
    <source>
        <dbReference type="EMBL" id="KAG7154559.1"/>
    </source>
</evidence>
<protein>
    <submittedName>
        <fullName evidence="12">Neprilysin-11-like 2</fullName>
    </submittedName>
</protein>
<sequence length="1139" mass="128702">MTSQRRDVELKERGGFVDVPLGDPLPQRSTRLQPGRLWSVILGVCGVALVASVATLAIMMSGSSGPAPLQKEDTPRESHYDPQLNERVGPTSLFSLTKQLTDRFSQFSAGMNFKASFMKEKGGDASEFEEVEVPLGEVEGLYEGERPPPHISHQQVQEPQHPPDPNFQEVEVPLDKIDGLYHPPVNPQPEFQEVEVPLGEVEGLYEGERPSPPHISHQQVQEPQHPPDRNFQEVEVPLGEVEGLYEGERPPPHISHQQVQEPQHPPDPNFQEVEVPLDKIDGLYHPPVNPQPEFQEVDVPLGEVEGLYEGERPSPPHISHQQVQEPQHPPDRNFQEVEVLLGEVEGLYEGERPPPPPHISHQQVQEPQHPPDPKFQQVQVPVEKVHGVYKGNRPPPPLAPHPKVKQPKQPLDPDFQEKKVKIETPQEHDGSRLPKLLQQRLAHRQKTGKVKESTRLPTRLENAQRICETPECAIAATQISENLDLSVDPCDNFYEFACGGWINKHPIPPSGVTGTFEDAGEKLEKRLFLILDSPAEPDAPQPLHMIRTYYNTCMDTDTMNSLGFAPLALVLEHQGGWPLVLDAWDPSAFTLTTAINNLRDLNAYPLLGVGVDADVEDVSTKILYLDIGTVPLGINVISHLSKEMLDIYKTYITDTAKLLRDDLGTLVSDEQIQKEAEEIVEFELAFSQMVFKALANITDHIYRTNIKEVQEMTDAGTPGVFNWLAFMKEMFTNTDVTITEDEPLISFNGPFFSMFSNLLAATEPRILANAIGWWWAYELQDETTYVMRNVSIQFFHDLFGEKLPTQRQHCLDQTNANMGFAMSREYVDRFMAGTVKPEVSELVEDIRKAYDSLLDENTWMLPEDLAVAKEKLAAIDPFVAYPDWIMDDEELTLGYEDLDITYEKQVQNLVNIGAWYNFHKLNSLRETPEHSFIFPPTVVNAFYNPIQNTITILAGILQYPFYSHNSLAALNYGGIGMVIGHEMTHGFDNTGRLYDKFGNLRQWWSNETITAYEKHAQCYIDQYDSYVPPELAEIGMNISINGKKTEGENIADNGGVREAFRAYQLYVERYGEEARLPGLEEFSPDHLFYLGIANLLSDVHSPGRFRVLGPLSNAEQFSKVWNCPSDSPMNRGDNRCILW</sequence>
<evidence type="ECO:0000256" key="2">
    <source>
        <dbReference type="ARBA" id="ARBA00007357"/>
    </source>
</evidence>
<dbReference type="PRINTS" id="PR00786">
    <property type="entry name" value="NEPRILYSIN"/>
</dbReference>
<evidence type="ECO:0000256" key="9">
    <source>
        <dbReference type="SAM" id="Phobius"/>
    </source>
</evidence>
<evidence type="ECO:0000256" key="6">
    <source>
        <dbReference type="ARBA" id="ARBA00022833"/>
    </source>
</evidence>
<evidence type="ECO:0000256" key="4">
    <source>
        <dbReference type="ARBA" id="ARBA00022723"/>
    </source>
</evidence>
<dbReference type="GO" id="GO:0046872">
    <property type="term" value="F:metal ion binding"/>
    <property type="evidence" value="ECO:0007669"/>
    <property type="project" value="UniProtKB-KW"/>
</dbReference>
<comment type="similarity">
    <text evidence="2">Belongs to the peptidase M13 family.</text>
</comment>
<keyword evidence="5" id="KW-0378">Hydrolase</keyword>
<dbReference type="PANTHER" id="PTHR11733">
    <property type="entry name" value="ZINC METALLOPROTEASE FAMILY M13 NEPRILYSIN-RELATED"/>
    <property type="match status" value="1"/>
</dbReference>
<evidence type="ECO:0000313" key="13">
    <source>
        <dbReference type="Proteomes" id="UP000747542"/>
    </source>
</evidence>
<dbReference type="GO" id="GO:0016485">
    <property type="term" value="P:protein processing"/>
    <property type="evidence" value="ECO:0007669"/>
    <property type="project" value="TreeGrafter"/>
</dbReference>
<dbReference type="GO" id="GO:0005886">
    <property type="term" value="C:plasma membrane"/>
    <property type="evidence" value="ECO:0007669"/>
    <property type="project" value="TreeGrafter"/>
</dbReference>
<reference evidence="12" key="1">
    <citation type="journal article" date="2021" name="Sci. Adv.">
        <title>The American lobster genome reveals insights on longevity, neural, and immune adaptations.</title>
        <authorList>
            <person name="Polinski J.M."/>
            <person name="Zimin A.V."/>
            <person name="Clark K.F."/>
            <person name="Kohn A.B."/>
            <person name="Sadowski N."/>
            <person name="Timp W."/>
            <person name="Ptitsyn A."/>
            <person name="Khanna P."/>
            <person name="Romanova D.Y."/>
            <person name="Williams P."/>
            <person name="Greenwood S.J."/>
            <person name="Moroz L.L."/>
            <person name="Walt D.R."/>
            <person name="Bodnar A.G."/>
        </authorList>
    </citation>
    <scope>NUCLEOTIDE SEQUENCE</scope>
    <source>
        <strain evidence="12">GMGI-L3</strain>
    </source>
</reference>
<keyword evidence="3" id="KW-0645">Protease</keyword>
<feature type="domain" description="Peptidase M13 C-terminal" evidence="10">
    <location>
        <begin position="940"/>
        <end position="1133"/>
    </location>
</feature>
<evidence type="ECO:0000256" key="1">
    <source>
        <dbReference type="ARBA" id="ARBA00001947"/>
    </source>
</evidence>
<organism evidence="12 13">
    <name type="scientific">Homarus americanus</name>
    <name type="common">American lobster</name>
    <dbReference type="NCBI Taxonomy" id="6706"/>
    <lineage>
        <taxon>Eukaryota</taxon>
        <taxon>Metazoa</taxon>
        <taxon>Ecdysozoa</taxon>
        <taxon>Arthropoda</taxon>
        <taxon>Crustacea</taxon>
        <taxon>Multicrustacea</taxon>
        <taxon>Malacostraca</taxon>
        <taxon>Eumalacostraca</taxon>
        <taxon>Eucarida</taxon>
        <taxon>Decapoda</taxon>
        <taxon>Pleocyemata</taxon>
        <taxon>Astacidea</taxon>
        <taxon>Nephropoidea</taxon>
        <taxon>Nephropidae</taxon>
        <taxon>Homarus</taxon>
    </lineage>
</organism>
<gene>
    <name evidence="12" type="primary">Nep11-L2</name>
    <name evidence="12" type="ORF">Hamer_G019977</name>
</gene>
<feature type="transmembrane region" description="Helical" evidence="9">
    <location>
        <begin position="37"/>
        <end position="60"/>
    </location>
</feature>
<evidence type="ECO:0000256" key="5">
    <source>
        <dbReference type="ARBA" id="ARBA00022801"/>
    </source>
</evidence>
<dbReference type="Gene3D" id="1.10.1380.10">
    <property type="entry name" value="Neutral endopeptidase , domain2"/>
    <property type="match status" value="1"/>
</dbReference>
<dbReference type="InterPro" id="IPR024079">
    <property type="entry name" value="MetalloPept_cat_dom_sf"/>
</dbReference>
<comment type="cofactor">
    <cofactor evidence="1">
        <name>Zn(2+)</name>
        <dbReference type="ChEBI" id="CHEBI:29105"/>
    </cofactor>
</comment>
<accession>A0A8J5JCG4</accession>
<proteinExistence type="inferred from homology"/>
<dbReference type="SUPFAM" id="SSF55486">
    <property type="entry name" value="Metalloproteases ('zincins'), catalytic domain"/>
    <property type="match status" value="1"/>
</dbReference>
<dbReference type="Pfam" id="PF01431">
    <property type="entry name" value="Peptidase_M13"/>
    <property type="match status" value="1"/>
</dbReference>
<feature type="region of interest" description="Disordered" evidence="8">
    <location>
        <begin position="142"/>
        <end position="169"/>
    </location>
</feature>
<dbReference type="PROSITE" id="PS51885">
    <property type="entry name" value="NEPRILYSIN"/>
    <property type="match status" value="1"/>
</dbReference>
<dbReference type="EMBL" id="JAHLQT010044137">
    <property type="protein sequence ID" value="KAG7154559.1"/>
    <property type="molecule type" value="Genomic_DNA"/>
</dbReference>
<dbReference type="GO" id="GO:0004222">
    <property type="term" value="F:metalloendopeptidase activity"/>
    <property type="evidence" value="ECO:0007669"/>
    <property type="project" value="InterPro"/>
</dbReference>
<evidence type="ECO:0000259" key="10">
    <source>
        <dbReference type="Pfam" id="PF01431"/>
    </source>
</evidence>
<dbReference type="InterPro" id="IPR000718">
    <property type="entry name" value="Peptidase_M13"/>
</dbReference>
<keyword evidence="7" id="KW-0482">Metalloprotease</keyword>
<dbReference type="CDD" id="cd08662">
    <property type="entry name" value="M13"/>
    <property type="match status" value="1"/>
</dbReference>
<feature type="domain" description="Peptidase M13 N-terminal" evidence="11">
    <location>
        <begin position="489"/>
        <end position="882"/>
    </location>
</feature>
<feature type="region of interest" description="Disordered" evidence="8">
    <location>
        <begin position="387"/>
        <end position="412"/>
    </location>
</feature>
<feature type="region of interest" description="Disordered" evidence="8">
    <location>
        <begin position="204"/>
        <end position="375"/>
    </location>
</feature>
<dbReference type="AlphaFoldDB" id="A0A8J5JCG4"/>
<feature type="compositionally biased region" description="Low complexity" evidence="8">
    <location>
        <begin position="233"/>
        <end position="244"/>
    </location>
</feature>
<evidence type="ECO:0000256" key="8">
    <source>
        <dbReference type="SAM" id="MobiDB-lite"/>
    </source>
</evidence>
<keyword evidence="13" id="KW-1185">Reference proteome</keyword>
<keyword evidence="6" id="KW-0862">Zinc</keyword>
<dbReference type="InterPro" id="IPR008753">
    <property type="entry name" value="Peptidase_M13_N"/>
</dbReference>
<keyword evidence="9" id="KW-0812">Transmembrane</keyword>
<keyword evidence="9" id="KW-1133">Transmembrane helix</keyword>
<dbReference type="PANTHER" id="PTHR11733:SF237">
    <property type="entry name" value="NEPRILYSIN-LIKE 4"/>
    <property type="match status" value="1"/>
</dbReference>
<dbReference type="InterPro" id="IPR042089">
    <property type="entry name" value="Peptidase_M13_dom_2"/>
</dbReference>
<dbReference type="Proteomes" id="UP000747542">
    <property type="component" value="Unassembled WGS sequence"/>
</dbReference>
<name>A0A8J5JCG4_HOMAM</name>
<dbReference type="InterPro" id="IPR018497">
    <property type="entry name" value="Peptidase_M13_C"/>
</dbReference>
<keyword evidence="4" id="KW-0479">Metal-binding</keyword>
<keyword evidence="9" id="KW-0472">Membrane</keyword>
<dbReference type="Pfam" id="PF05649">
    <property type="entry name" value="Peptidase_M13_N"/>
    <property type="match status" value="1"/>
</dbReference>
<comment type="caution">
    <text evidence="12">The sequence shown here is derived from an EMBL/GenBank/DDBJ whole genome shotgun (WGS) entry which is preliminary data.</text>
</comment>
<feature type="compositionally biased region" description="Basic and acidic residues" evidence="8">
    <location>
        <begin position="70"/>
        <end position="80"/>
    </location>
</feature>